<evidence type="ECO:0000259" key="3">
    <source>
        <dbReference type="Pfam" id="PF04216"/>
    </source>
</evidence>
<dbReference type="Proteomes" id="UP000599009">
    <property type="component" value="Unassembled WGS sequence"/>
</dbReference>
<evidence type="ECO:0000259" key="4">
    <source>
        <dbReference type="Pfam" id="PF24859"/>
    </source>
</evidence>
<dbReference type="InterPro" id="IPR056774">
    <property type="entry name" value="FdhE_N"/>
</dbReference>
<dbReference type="HAMAP" id="MF_00611">
    <property type="entry name" value="FdeH"/>
    <property type="match status" value="1"/>
</dbReference>
<keyword evidence="1 2" id="KW-0963">Cytoplasm</keyword>
<dbReference type="PANTHER" id="PTHR37689">
    <property type="entry name" value="PROTEIN FDHE"/>
    <property type="match status" value="1"/>
</dbReference>
<dbReference type="InterPro" id="IPR056797">
    <property type="entry name" value="FdhE_central"/>
</dbReference>
<evidence type="ECO:0000256" key="1">
    <source>
        <dbReference type="ARBA" id="ARBA00022490"/>
    </source>
</evidence>
<feature type="domain" description="FdhE central" evidence="4">
    <location>
        <begin position="188"/>
        <end position="226"/>
    </location>
</feature>
<dbReference type="SUPFAM" id="SSF144020">
    <property type="entry name" value="FdhE-like"/>
    <property type="match status" value="1"/>
</dbReference>
<dbReference type="Pfam" id="PF04216">
    <property type="entry name" value="FdhE_N"/>
    <property type="match status" value="1"/>
</dbReference>
<organism evidence="6 7">
    <name type="scientific">Luteimonas terricola</name>
    <dbReference type="NCBI Taxonomy" id="645597"/>
    <lineage>
        <taxon>Bacteria</taxon>
        <taxon>Pseudomonadati</taxon>
        <taxon>Pseudomonadota</taxon>
        <taxon>Gammaproteobacteria</taxon>
        <taxon>Lysobacterales</taxon>
        <taxon>Lysobacteraceae</taxon>
        <taxon>Luteimonas</taxon>
    </lineage>
</organism>
<reference evidence="7" key="1">
    <citation type="journal article" date="2019" name="Int. J. Syst. Evol. Microbiol.">
        <title>The Global Catalogue of Microorganisms (GCM) 10K type strain sequencing project: providing services to taxonomists for standard genome sequencing and annotation.</title>
        <authorList>
            <consortium name="The Broad Institute Genomics Platform"/>
            <consortium name="The Broad Institute Genome Sequencing Center for Infectious Disease"/>
            <person name="Wu L."/>
            <person name="Ma J."/>
        </authorList>
    </citation>
    <scope>NUCLEOTIDE SEQUENCE [LARGE SCALE GENOMIC DNA]</scope>
    <source>
        <strain evidence="7">CGMCC 1.8985</strain>
    </source>
</reference>
<comment type="caution">
    <text evidence="6">The sequence shown here is derived from an EMBL/GenBank/DDBJ whole genome shotgun (WGS) entry which is preliminary data.</text>
</comment>
<evidence type="ECO:0000313" key="6">
    <source>
        <dbReference type="EMBL" id="GGK03853.1"/>
    </source>
</evidence>
<feature type="domain" description="FdhE N-terminal" evidence="3">
    <location>
        <begin position="18"/>
        <end position="183"/>
    </location>
</feature>
<feature type="domain" description="FdhE C-terminal" evidence="5">
    <location>
        <begin position="227"/>
        <end position="303"/>
    </location>
</feature>
<comment type="similarity">
    <text evidence="2">Belongs to the FdhE family.</text>
</comment>
<dbReference type="Pfam" id="PF24859">
    <property type="entry name" value="FdhE_central"/>
    <property type="match status" value="1"/>
</dbReference>
<dbReference type="CDD" id="cd16341">
    <property type="entry name" value="FdhE"/>
    <property type="match status" value="1"/>
</dbReference>
<dbReference type="PANTHER" id="PTHR37689:SF1">
    <property type="entry name" value="PROTEIN FDHE"/>
    <property type="match status" value="1"/>
</dbReference>
<evidence type="ECO:0000259" key="5">
    <source>
        <dbReference type="Pfam" id="PF24860"/>
    </source>
</evidence>
<comment type="function">
    <text evidence="2">Necessary for formate dehydrogenase activity.</text>
</comment>
<gene>
    <name evidence="2 6" type="primary">fdhE</name>
    <name evidence="6" type="ORF">GCM10011394_11010</name>
</gene>
<sequence>MQRILPRGEIETLDHTRIPRLRMPERVSVFSDRAARLHSLAGDSPVGGYLTLMAQLAQAQQAALKGYTPPAPEAAVVERAKQHDMPPLPAIGLARDPEWRALLGQLLDEVAGSDDTPAPAVDACAALRKTLDESPAVIEDMASALLAGVAKGEDAAAAPFIMAALQVYWTGMAAALEEKQLPVGSFGLCPCCGSAPVASVVRIGGAHDGYRYLCCPLCSIEWHLERVKCSHCASTKGIAFHHVEGGSDAIKAESCDGCKSYRKILYQEKDLYVEPVADDLASLALDVLMGEEGYVRRSGNPLLWQVGGGD</sequence>
<dbReference type="Pfam" id="PF24860">
    <property type="entry name" value="FdhE_C"/>
    <property type="match status" value="1"/>
</dbReference>
<keyword evidence="7" id="KW-1185">Reference proteome</keyword>
<dbReference type="PIRSF" id="PIRSF018296">
    <property type="entry name" value="Format_dh_formtn"/>
    <property type="match status" value="1"/>
</dbReference>
<dbReference type="InterPro" id="IPR006452">
    <property type="entry name" value="Formate_DH_accessory"/>
</dbReference>
<evidence type="ECO:0000256" key="2">
    <source>
        <dbReference type="HAMAP-Rule" id="MF_00611"/>
    </source>
</evidence>
<dbReference type="RefSeq" id="WP_132984969.1">
    <property type="nucleotide sequence ID" value="NZ_BMME01000001.1"/>
</dbReference>
<evidence type="ECO:0000313" key="7">
    <source>
        <dbReference type="Proteomes" id="UP000599009"/>
    </source>
</evidence>
<dbReference type="Gene3D" id="3.90.1670.10">
    <property type="entry name" value="FdhE-like domain"/>
    <property type="match status" value="1"/>
</dbReference>
<comment type="subcellular location">
    <subcellularLocation>
        <location evidence="2">Cytoplasm</location>
    </subcellularLocation>
</comment>
<dbReference type="InterPro" id="IPR056796">
    <property type="entry name" value="FdhE_C"/>
</dbReference>
<proteinExistence type="inferred from homology"/>
<accession>A0ABQ2EAL8</accession>
<protein>
    <recommendedName>
        <fullName evidence="2">Protein FdhE homolog</fullName>
    </recommendedName>
</protein>
<dbReference type="InterPro" id="IPR024064">
    <property type="entry name" value="FdhE-like_sf"/>
</dbReference>
<name>A0ABQ2EAL8_9GAMM</name>
<dbReference type="NCBIfam" id="TIGR01562">
    <property type="entry name" value="FdhE"/>
    <property type="match status" value="1"/>
</dbReference>
<dbReference type="EMBL" id="BMME01000001">
    <property type="protein sequence ID" value="GGK03853.1"/>
    <property type="molecule type" value="Genomic_DNA"/>
</dbReference>